<dbReference type="Proteomes" id="UP000214600">
    <property type="component" value="Unassembled WGS sequence"/>
</dbReference>
<evidence type="ECO:0008006" key="10">
    <source>
        <dbReference type="Google" id="ProtNLM"/>
    </source>
</evidence>
<dbReference type="InterPro" id="IPR057084">
    <property type="entry name" value="Int_N"/>
</dbReference>
<accession>A0A228J1N7</accession>
<evidence type="ECO:0000256" key="4">
    <source>
        <dbReference type="ARBA" id="ARBA00023172"/>
    </source>
</evidence>
<evidence type="ECO:0000256" key="3">
    <source>
        <dbReference type="ARBA" id="ARBA00023125"/>
    </source>
</evidence>
<dbReference type="InterPro" id="IPR010998">
    <property type="entry name" value="Integrase_recombinase_N"/>
</dbReference>
<keyword evidence="2" id="KW-0229">DNA integration</keyword>
<feature type="domain" description="Tyr recombinase" evidence="6">
    <location>
        <begin position="179"/>
        <end position="366"/>
    </location>
</feature>
<dbReference type="EMBL" id="NKFA01000003">
    <property type="protein sequence ID" value="OXI48265.1"/>
    <property type="molecule type" value="Genomic_DNA"/>
</dbReference>
<evidence type="ECO:0000313" key="8">
    <source>
        <dbReference type="EMBL" id="OXI48265.1"/>
    </source>
</evidence>
<dbReference type="InterPro" id="IPR050090">
    <property type="entry name" value="Tyrosine_recombinase_XerCD"/>
</dbReference>
<proteinExistence type="inferred from homology"/>
<dbReference type="GO" id="GO:0006310">
    <property type="term" value="P:DNA recombination"/>
    <property type="evidence" value="ECO:0007669"/>
    <property type="project" value="UniProtKB-KW"/>
</dbReference>
<dbReference type="SUPFAM" id="SSF56349">
    <property type="entry name" value="DNA breaking-rejoining enzymes"/>
    <property type="match status" value="1"/>
</dbReference>
<dbReference type="GO" id="GO:0003677">
    <property type="term" value="F:DNA binding"/>
    <property type="evidence" value="ECO:0007669"/>
    <property type="project" value="UniProtKB-UniRule"/>
</dbReference>
<dbReference type="InterPro" id="IPR044068">
    <property type="entry name" value="CB"/>
</dbReference>
<dbReference type="Gene3D" id="1.10.150.130">
    <property type="match status" value="1"/>
</dbReference>
<name>A0A228J1N7_9BURK</name>
<evidence type="ECO:0000256" key="1">
    <source>
        <dbReference type="ARBA" id="ARBA00008857"/>
    </source>
</evidence>
<reference evidence="9" key="1">
    <citation type="submission" date="2017-06" db="EMBL/GenBank/DDBJ databases">
        <authorList>
            <person name="LiPuma J."/>
            <person name="Spilker T."/>
        </authorList>
    </citation>
    <scope>NUCLEOTIDE SEQUENCE [LARGE SCALE GENOMIC DNA]</scope>
    <source>
        <strain evidence="9">AU17325</strain>
    </source>
</reference>
<sequence>MMRALQLLSHIMKVDLSNVRKYEIDLEKGVLKADGAEDHQRMIEALNALKNAPKPPSMGDSVGSVPTASNATQKGLRLMELLDKFFILKSHLTQATVISYKNTIQEFSSFLKNPIIHSIGVSDVTRYQEKISLKNSVRTVDNKIGTIRSVFNFAIKQGYFFGKNPAENRSILTKKQRMKQGYAMFEEHEIKAIFASDFFKKAKDDDPDYYYALILGLITGCRVGEITSLTASQFQQTYNENPYIVIRESKTEAGKREVPIIKVFFNDHWKNFVDGKKDTIFKYADREGKGSGNAVGKKFARHLAELKIDRPKLVFHSLRKFANDYFMKNGVEFEPRCQMFGHEIENVNVATYSKKFSPDDLEKLVSPVQLRMLMLTELVRTQF</sequence>
<protein>
    <recommendedName>
        <fullName evidence="10">Integrase</fullName>
    </recommendedName>
</protein>
<dbReference type="PROSITE" id="PS51900">
    <property type="entry name" value="CB"/>
    <property type="match status" value="1"/>
</dbReference>
<evidence type="ECO:0000256" key="2">
    <source>
        <dbReference type="ARBA" id="ARBA00022908"/>
    </source>
</evidence>
<keyword evidence="4" id="KW-0233">DNA recombination</keyword>
<dbReference type="PROSITE" id="PS51898">
    <property type="entry name" value="TYR_RECOMBINASE"/>
    <property type="match status" value="1"/>
</dbReference>
<evidence type="ECO:0000259" key="6">
    <source>
        <dbReference type="PROSITE" id="PS51898"/>
    </source>
</evidence>
<evidence type="ECO:0000259" key="7">
    <source>
        <dbReference type="PROSITE" id="PS51900"/>
    </source>
</evidence>
<comment type="similarity">
    <text evidence="1">Belongs to the 'phage' integrase family.</text>
</comment>
<comment type="caution">
    <text evidence="8">The sequence shown here is derived from an EMBL/GenBank/DDBJ whole genome shotgun (WGS) entry which is preliminary data.</text>
</comment>
<dbReference type="Gene3D" id="1.10.443.10">
    <property type="entry name" value="Intergrase catalytic core"/>
    <property type="match status" value="1"/>
</dbReference>
<dbReference type="GO" id="GO:0015074">
    <property type="term" value="P:DNA integration"/>
    <property type="evidence" value="ECO:0007669"/>
    <property type="project" value="UniProtKB-KW"/>
</dbReference>
<dbReference type="InterPro" id="IPR011010">
    <property type="entry name" value="DNA_brk_join_enz"/>
</dbReference>
<evidence type="ECO:0000313" key="9">
    <source>
        <dbReference type="Proteomes" id="UP000214600"/>
    </source>
</evidence>
<dbReference type="AlphaFoldDB" id="A0A228J1N7"/>
<keyword evidence="3 5" id="KW-0238">DNA-binding</keyword>
<dbReference type="PANTHER" id="PTHR30349:SF41">
    <property type="entry name" value="INTEGRASE_RECOMBINASE PROTEIN MJ0367-RELATED"/>
    <property type="match status" value="1"/>
</dbReference>
<dbReference type="InterPro" id="IPR013762">
    <property type="entry name" value="Integrase-like_cat_sf"/>
</dbReference>
<gene>
    <name evidence="8" type="ORF">CFB84_04780</name>
</gene>
<feature type="domain" description="Core-binding (CB)" evidence="7">
    <location>
        <begin position="76"/>
        <end position="155"/>
    </location>
</feature>
<reference evidence="8 9" key="2">
    <citation type="submission" date="2017-08" db="EMBL/GenBank/DDBJ databases">
        <title>WGS of novel Burkholderia cepaca complex species.</title>
        <authorList>
            <person name="Lipuma J."/>
            <person name="Spilker T."/>
        </authorList>
    </citation>
    <scope>NUCLEOTIDE SEQUENCE [LARGE SCALE GENOMIC DNA]</scope>
    <source>
        <strain evidence="8 9">AU17325</strain>
    </source>
</reference>
<evidence type="ECO:0000256" key="5">
    <source>
        <dbReference type="PROSITE-ProRule" id="PRU01248"/>
    </source>
</evidence>
<dbReference type="PANTHER" id="PTHR30349">
    <property type="entry name" value="PHAGE INTEGRASE-RELATED"/>
    <property type="match status" value="1"/>
</dbReference>
<dbReference type="Pfam" id="PF24624">
    <property type="entry name" value="Int_N"/>
    <property type="match status" value="1"/>
</dbReference>
<dbReference type="InterPro" id="IPR002104">
    <property type="entry name" value="Integrase_catalytic"/>
</dbReference>
<organism evidence="8 9">
    <name type="scientific">Burkholderia aenigmatica</name>
    <dbReference type="NCBI Taxonomy" id="2015348"/>
    <lineage>
        <taxon>Bacteria</taxon>
        <taxon>Pseudomonadati</taxon>
        <taxon>Pseudomonadota</taxon>
        <taxon>Betaproteobacteria</taxon>
        <taxon>Burkholderiales</taxon>
        <taxon>Burkholderiaceae</taxon>
        <taxon>Burkholderia</taxon>
        <taxon>Burkholderia cepacia complex</taxon>
    </lineage>
</organism>